<dbReference type="InterPro" id="IPR036291">
    <property type="entry name" value="NAD(P)-bd_dom_sf"/>
</dbReference>
<accession>A0A364KSX0</accession>
<dbReference type="RefSeq" id="XP_040731164.1">
    <property type="nucleotide sequence ID" value="XM_040874829.1"/>
</dbReference>
<comment type="similarity">
    <text evidence="1">Belongs to the NmrA-type oxidoreductase family.</text>
</comment>
<comment type="caution">
    <text evidence="5">The sequence shown here is derived from an EMBL/GenBank/DDBJ whole genome shotgun (WGS) entry which is preliminary data.</text>
</comment>
<reference evidence="5 6" key="1">
    <citation type="journal article" date="2017" name="Biotechnol. Biofuels">
        <title>Differential beta-glucosidase expression as a function of carbon source availability in Talaromyces amestolkiae: a genomic and proteomic approach.</title>
        <authorList>
            <person name="de Eugenio L.I."/>
            <person name="Mendez-Liter J.A."/>
            <person name="Nieto-Dominguez M."/>
            <person name="Alonso L."/>
            <person name="Gil-Munoz J."/>
            <person name="Barriuso J."/>
            <person name="Prieto A."/>
            <person name="Martinez M.J."/>
        </authorList>
    </citation>
    <scope>NUCLEOTIDE SEQUENCE [LARGE SCALE GENOMIC DNA]</scope>
    <source>
        <strain evidence="5 6">CIB</strain>
    </source>
</reference>
<keyword evidence="2" id="KW-0521">NADP</keyword>
<keyword evidence="6" id="KW-1185">Reference proteome</keyword>
<evidence type="ECO:0000313" key="5">
    <source>
        <dbReference type="EMBL" id="RAO66647.1"/>
    </source>
</evidence>
<evidence type="ECO:0000256" key="2">
    <source>
        <dbReference type="ARBA" id="ARBA00022857"/>
    </source>
</evidence>
<dbReference type="Gene3D" id="3.40.50.720">
    <property type="entry name" value="NAD(P)-binding Rossmann-like Domain"/>
    <property type="match status" value="1"/>
</dbReference>
<dbReference type="InterPro" id="IPR008030">
    <property type="entry name" value="NmrA-like"/>
</dbReference>
<name>A0A364KSX0_TALAM</name>
<proteinExistence type="inferred from homology"/>
<dbReference type="PROSITE" id="PS51257">
    <property type="entry name" value="PROKAR_LIPOPROTEIN"/>
    <property type="match status" value="1"/>
</dbReference>
<dbReference type="Proteomes" id="UP000249363">
    <property type="component" value="Unassembled WGS sequence"/>
</dbReference>
<dbReference type="GO" id="GO:0005634">
    <property type="term" value="C:nucleus"/>
    <property type="evidence" value="ECO:0007669"/>
    <property type="project" value="TreeGrafter"/>
</dbReference>
<evidence type="ECO:0000259" key="4">
    <source>
        <dbReference type="Pfam" id="PF05368"/>
    </source>
</evidence>
<dbReference type="GeneID" id="63791876"/>
<evidence type="ECO:0000313" key="6">
    <source>
        <dbReference type="Proteomes" id="UP000249363"/>
    </source>
</evidence>
<organism evidence="5 6">
    <name type="scientific">Talaromyces amestolkiae</name>
    <dbReference type="NCBI Taxonomy" id="1196081"/>
    <lineage>
        <taxon>Eukaryota</taxon>
        <taxon>Fungi</taxon>
        <taxon>Dikarya</taxon>
        <taxon>Ascomycota</taxon>
        <taxon>Pezizomycotina</taxon>
        <taxon>Eurotiomycetes</taxon>
        <taxon>Eurotiomycetidae</taxon>
        <taxon>Eurotiales</taxon>
        <taxon>Trichocomaceae</taxon>
        <taxon>Talaromyces</taxon>
        <taxon>Talaromyces sect. Talaromyces</taxon>
    </lineage>
</organism>
<dbReference type="InterPro" id="IPR051164">
    <property type="entry name" value="NmrA-like_oxidored"/>
</dbReference>
<gene>
    <name evidence="5" type="ORF">BHQ10_002659</name>
</gene>
<evidence type="ECO:0000256" key="3">
    <source>
        <dbReference type="ARBA" id="ARBA00023002"/>
    </source>
</evidence>
<dbReference type="SUPFAM" id="SSF51735">
    <property type="entry name" value="NAD(P)-binding Rossmann-fold domains"/>
    <property type="match status" value="1"/>
</dbReference>
<keyword evidence="3" id="KW-0560">Oxidoreductase</keyword>
<dbReference type="PANTHER" id="PTHR42748">
    <property type="entry name" value="NITROGEN METABOLITE REPRESSION PROTEIN NMRA FAMILY MEMBER"/>
    <property type="match status" value="1"/>
</dbReference>
<dbReference type="STRING" id="1196081.A0A364KSX0"/>
<feature type="domain" description="NmrA-like" evidence="4">
    <location>
        <begin position="5"/>
        <end position="257"/>
    </location>
</feature>
<dbReference type="Pfam" id="PF05368">
    <property type="entry name" value="NmrA"/>
    <property type="match status" value="1"/>
</dbReference>
<sequence>MSARTSTIFVTGATGCQGGAVARLLLSSGHTVHAITRSPSSPLSLRLQSLGAKLFTGSLDDESALVAGMQRCTGLFLVVPPAPHETTIKYTNTILSAARSVETITHVVVSTTLGTDRPERMAAWNPEGGMLAMVIKPKIAMEELVRAAEFKNYTILRPGNFMANFIAPKISVVNPDLEKTGVFRTSYTRETRIPMIDEADTAKFTVAAFVDPERFHGKAIALASQLCTVDELVTCLSRVSGKQIKAQYLSDAEIKEEASKNSPASWHRFLSDMDRLVDMDEVKAWGIELNTFGQFLERQSEIVRDTFSQVA</sequence>
<dbReference type="OrthoDB" id="419598at2759"/>
<dbReference type="PANTHER" id="PTHR42748:SF30">
    <property type="entry name" value="NMRA-LIKE DOMAIN-CONTAINING PROTEIN"/>
    <property type="match status" value="1"/>
</dbReference>
<dbReference type="AlphaFoldDB" id="A0A364KSX0"/>
<dbReference type="EMBL" id="MIKG01000004">
    <property type="protein sequence ID" value="RAO66647.1"/>
    <property type="molecule type" value="Genomic_DNA"/>
</dbReference>
<protein>
    <recommendedName>
        <fullName evidence="4">NmrA-like domain-containing protein</fullName>
    </recommendedName>
</protein>
<dbReference type="GO" id="GO:0016491">
    <property type="term" value="F:oxidoreductase activity"/>
    <property type="evidence" value="ECO:0007669"/>
    <property type="project" value="UniProtKB-KW"/>
</dbReference>
<evidence type="ECO:0000256" key="1">
    <source>
        <dbReference type="ARBA" id="ARBA00006328"/>
    </source>
</evidence>